<dbReference type="PANTHER" id="PTHR36933">
    <property type="entry name" value="SLL0788 PROTEIN"/>
    <property type="match status" value="1"/>
</dbReference>
<protein>
    <submittedName>
        <fullName evidence="3">DUF305 domain-containing protein</fullName>
    </submittedName>
</protein>
<sequence>MNRATRTKSMPTMALAALFTISACTADTGQGPATTVASEEHNDADVQFATEMIPHHQQAVEMSDMALRQGGPDVMELAERIQEAQAPEIETMTGWLQAWGEDVPETGDHGGMGDMDHSQMEGMMTPEDMEDLDSAEGSQFDSMWLEMMIEHHNGAITMAQTQVDDGLNPEAIALAEDIAESQEAEIDEMETLLQGATG</sequence>
<dbReference type="EMBL" id="LQBL01000024">
    <property type="protein sequence ID" value="KUG54788.1"/>
    <property type="molecule type" value="Genomic_DNA"/>
</dbReference>
<dbReference type="PANTHER" id="PTHR36933:SF1">
    <property type="entry name" value="SLL0788 PROTEIN"/>
    <property type="match status" value="1"/>
</dbReference>
<dbReference type="InterPro" id="IPR012347">
    <property type="entry name" value="Ferritin-like"/>
</dbReference>
<dbReference type="PROSITE" id="PS51257">
    <property type="entry name" value="PROKAR_LIPOPROTEIN"/>
    <property type="match status" value="1"/>
</dbReference>
<accession>A0A0W8I7N9</accession>
<feature type="chain" id="PRO_5006944099" evidence="1">
    <location>
        <begin position="27"/>
        <end position="198"/>
    </location>
</feature>
<dbReference type="Pfam" id="PF03713">
    <property type="entry name" value="DUF305"/>
    <property type="match status" value="1"/>
</dbReference>
<evidence type="ECO:0000256" key="1">
    <source>
        <dbReference type="SAM" id="SignalP"/>
    </source>
</evidence>
<feature type="signal peptide" evidence="1">
    <location>
        <begin position="1"/>
        <end position="26"/>
    </location>
</feature>
<reference evidence="3 4" key="1">
    <citation type="submission" date="2015-12" db="EMBL/GenBank/DDBJ databases">
        <title>Serinicoccus chungangenesis strain CD08_5 genome sequencing and assembly.</title>
        <authorList>
            <person name="Chander A.M."/>
            <person name="Kaur G."/>
            <person name="Nair G.R."/>
            <person name="Dhawan D.K."/>
            <person name="Kochhar R.K."/>
            <person name="Mayilraj S."/>
            <person name="Bhadada S.K."/>
        </authorList>
    </citation>
    <scope>NUCLEOTIDE SEQUENCE [LARGE SCALE GENOMIC DNA]</scope>
    <source>
        <strain evidence="3 4">CD08_5</strain>
    </source>
</reference>
<keyword evidence="4" id="KW-1185">Reference proteome</keyword>
<evidence type="ECO:0000313" key="4">
    <source>
        <dbReference type="Proteomes" id="UP000054837"/>
    </source>
</evidence>
<organism evidence="3 4">
    <name type="scientific">Serinicoccus chungangensis</name>
    <dbReference type="NCBI Taxonomy" id="767452"/>
    <lineage>
        <taxon>Bacteria</taxon>
        <taxon>Bacillati</taxon>
        <taxon>Actinomycetota</taxon>
        <taxon>Actinomycetes</taxon>
        <taxon>Micrococcales</taxon>
        <taxon>Ornithinimicrobiaceae</taxon>
        <taxon>Serinicoccus</taxon>
    </lineage>
</organism>
<keyword evidence="1" id="KW-0732">Signal</keyword>
<dbReference type="OrthoDB" id="26872at2"/>
<name>A0A0W8I7N9_9MICO</name>
<evidence type="ECO:0000313" key="3">
    <source>
        <dbReference type="EMBL" id="KUG54788.1"/>
    </source>
</evidence>
<evidence type="ECO:0000259" key="2">
    <source>
        <dbReference type="Pfam" id="PF03713"/>
    </source>
</evidence>
<feature type="domain" description="DUF305" evidence="2">
    <location>
        <begin position="45"/>
        <end position="193"/>
    </location>
</feature>
<gene>
    <name evidence="3" type="ORF">AVL62_16190</name>
</gene>
<dbReference type="Proteomes" id="UP000054837">
    <property type="component" value="Unassembled WGS sequence"/>
</dbReference>
<comment type="caution">
    <text evidence="3">The sequence shown here is derived from an EMBL/GenBank/DDBJ whole genome shotgun (WGS) entry which is preliminary data.</text>
</comment>
<proteinExistence type="predicted"/>
<dbReference type="Gene3D" id="1.20.1260.10">
    <property type="match status" value="1"/>
</dbReference>
<dbReference type="InterPro" id="IPR005183">
    <property type="entry name" value="DUF305_CopM-like"/>
</dbReference>
<dbReference type="RefSeq" id="WP_058890962.1">
    <property type="nucleotide sequence ID" value="NZ_LQBL01000024.1"/>
</dbReference>
<dbReference type="STRING" id="767452.AVL62_16190"/>
<dbReference type="AlphaFoldDB" id="A0A0W8I7N9"/>